<reference evidence="1" key="1">
    <citation type="journal article" date="2009" name="PLoS Genet.">
        <title>Sequencing, mapping, and analysis of 27,455 maize full-length cDNAs.</title>
        <authorList>
            <person name="Soderlund C."/>
            <person name="Descour A."/>
            <person name="Kudrna D."/>
            <person name="Bomhoff M."/>
            <person name="Boyd L."/>
            <person name="Currie J."/>
            <person name="Angelova A."/>
            <person name="Collura K."/>
            <person name="Wissotski M."/>
            <person name="Ashley E."/>
            <person name="Morrow D."/>
            <person name="Fernandes J."/>
            <person name="Walbot V."/>
            <person name="Yu Y."/>
        </authorList>
    </citation>
    <scope>NUCLEOTIDE SEQUENCE</scope>
    <source>
        <strain evidence="1">B73</strain>
    </source>
</reference>
<reference evidence="1" key="2">
    <citation type="submission" date="2012-06" db="EMBL/GenBank/DDBJ databases">
        <authorList>
            <person name="Yu Y."/>
            <person name="Currie J."/>
            <person name="Lomeli R."/>
            <person name="Angelova A."/>
            <person name="Collura K."/>
            <person name="Wissotski M."/>
            <person name="Campos D."/>
            <person name="Kudrna D."/>
            <person name="Golser W."/>
            <person name="Ashely E."/>
            <person name="Descour A."/>
            <person name="Fernandes J."/>
            <person name="Soderlund C."/>
            <person name="Walbot V."/>
        </authorList>
    </citation>
    <scope>NUCLEOTIDE SEQUENCE</scope>
    <source>
        <strain evidence="1">B73</strain>
    </source>
</reference>
<dbReference type="AlphaFoldDB" id="B8A3K3"/>
<protein>
    <submittedName>
        <fullName evidence="1">Uncharacterized protein</fullName>
    </submittedName>
</protein>
<dbReference type="EMBL" id="BT056145">
    <property type="protein sequence ID" value="ACL54752.1"/>
    <property type="molecule type" value="mRNA"/>
</dbReference>
<accession>B8A3K3</accession>
<sequence length="56" mass="6380">MMLLDNGTTTERKRVHYDTDNTIFSFCSSVPEELSIESPSVPCCPRRGHRVLLVIK</sequence>
<organism evidence="1">
    <name type="scientific">Zea mays</name>
    <name type="common">Maize</name>
    <dbReference type="NCBI Taxonomy" id="4577"/>
    <lineage>
        <taxon>Eukaryota</taxon>
        <taxon>Viridiplantae</taxon>
        <taxon>Streptophyta</taxon>
        <taxon>Embryophyta</taxon>
        <taxon>Tracheophyta</taxon>
        <taxon>Spermatophyta</taxon>
        <taxon>Magnoliopsida</taxon>
        <taxon>Liliopsida</taxon>
        <taxon>Poales</taxon>
        <taxon>Poaceae</taxon>
        <taxon>PACMAD clade</taxon>
        <taxon>Panicoideae</taxon>
        <taxon>Andropogonodae</taxon>
        <taxon>Andropogoneae</taxon>
        <taxon>Tripsacinae</taxon>
        <taxon>Zea</taxon>
    </lineage>
</organism>
<evidence type="ECO:0000313" key="1">
    <source>
        <dbReference type="EMBL" id="ACL54752.1"/>
    </source>
</evidence>
<proteinExistence type="evidence at transcript level"/>
<name>B8A3K3_MAIZE</name>